<organism evidence="1 2">
    <name type="scientific">Aphis glycines</name>
    <name type="common">Soybean aphid</name>
    <dbReference type="NCBI Taxonomy" id="307491"/>
    <lineage>
        <taxon>Eukaryota</taxon>
        <taxon>Metazoa</taxon>
        <taxon>Ecdysozoa</taxon>
        <taxon>Arthropoda</taxon>
        <taxon>Hexapoda</taxon>
        <taxon>Insecta</taxon>
        <taxon>Pterygota</taxon>
        <taxon>Neoptera</taxon>
        <taxon>Paraneoptera</taxon>
        <taxon>Hemiptera</taxon>
        <taxon>Sternorrhyncha</taxon>
        <taxon>Aphidomorpha</taxon>
        <taxon>Aphidoidea</taxon>
        <taxon>Aphididae</taxon>
        <taxon>Aphidini</taxon>
        <taxon>Aphis</taxon>
        <taxon>Aphis</taxon>
    </lineage>
</organism>
<dbReference type="Proteomes" id="UP000475862">
    <property type="component" value="Unassembled WGS sequence"/>
</dbReference>
<evidence type="ECO:0000313" key="2">
    <source>
        <dbReference type="Proteomes" id="UP000475862"/>
    </source>
</evidence>
<reference evidence="1 2" key="1">
    <citation type="submission" date="2019-08" db="EMBL/GenBank/DDBJ databases">
        <title>The genome of the soybean aphid Biotype 1, its phylome, world population structure and adaptation to the North American continent.</title>
        <authorList>
            <person name="Giordano R."/>
            <person name="Donthu R.K."/>
            <person name="Hernandez A.G."/>
            <person name="Wright C.L."/>
            <person name="Zimin A.V."/>
        </authorList>
    </citation>
    <scope>NUCLEOTIDE SEQUENCE [LARGE SCALE GENOMIC DNA]</scope>
    <source>
        <tissue evidence="1">Whole aphids</tissue>
    </source>
</reference>
<accession>A0A6G0SZA0</accession>
<dbReference type="AlphaFoldDB" id="A0A6G0SZA0"/>
<evidence type="ECO:0000313" key="1">
    <source>
        <dbReference type="EMBL" id="KAE9523582.1"/>
    </source>
</evidence>
<protein>
    <submittedName>
        <fullName evidence="1">Uncharacterized protein</fullName>
    </submittedName>
</protein>
<comment type="caution">
    <text evidence="1">The sequence shown here is derived from an EMBL/GenBank/DDBJ whole genome shotgun (WGS) entry which is preliminary data.</text>
</comment>
<keyword evidence="2" id="KW-1185">Reference proteome</keyword>
<gene>
    <name evidence="1" type="ORF">AGLY_016134</name>
</gene>
<proteinExistence type="predicted"/>
<sequence length="201" mass="23438">MMQVLFRLHIYDILIQNIHNFLSRDTRPNTSAVDVIDKTNLLTVDLVQSGAEHCESNQNHINVFQKLHITKYQNNKFNVNEKTFLNDLINNKNVKPKAMSRTEVLMFFVTAGNVILNTKRPVWLCMVFPEWGGGNSERNEECILVLVKILLNYKTVDDSRYEHLLKIQAPWLFAFESTVLEDLLRPWSSLSILIYSKDNRI</sequence>
<name>A0A6G0SZA0_APHGL</name>
<dbReference type="EMBL" id="VYZN01000079">
    <property type="protein sequence ID" value="KAE9523582.1"/>
    <property type="molecule type" value="Genomic_DNA"/>
</dbReference>